<dbReference type="OrthoDB" id="58802at2"/>
<dbReference type="AlphaFoldDB" id="A0A4R2KUG6"/>
<dbReference type="InterPro" id="IPR036388">
    <property type="entry name" value="WH-like_DNA-bd_sf"/>
</dbReference>
<proteinExistence type="inferred from homology"/>
<gene>
    <name evidence="6" type="ORF">EV214_11131</name>
</gene>
<evidence type="ECO:0000313" key="6">
    <source>
        <dbReference type="EMBL" id="TCO74769.1"/>
    </source>
</evidence>
<dbReference type="GO" id="GO:0003677">
    <property type="term" value="F:DNA binding"/>
    <property type="evidence" value="ECO:0007669"/>
    <property type="project" value="UniProtKB-KW"/>
</dbReference>
<dbReference type="GO" id="GO:0030246">
    <property type="term" value="F:carbohydrate binding"/>
    <property type="evidence" value="ECO:0007669"/>
    <property type="project" value="InterPro"/>
</dbReference>
<dbReference type="SUPFAM" id="SSF100950">
    <property type="entry name" value="NagB/RpiA/CoA transferase-like"/>
    <property type="match status" value="1"/>
</dbReference>
<evidence type="ECO:0000313" key="7">
    <source>
        <dbReference type="Proteomes" id="UP000294919"/>
    </source>
</evidence>
<keyword evidence="3 6" id="KW-0238">DNA-binding</keyword>
<dbReference type="PANTHER" id="PTHR34294:SF1">
    <property type="entry name" value="TRANSCRIPTIONAL REGULATOR LSRR"/>
    <property type="match status" value="1"/>
</dbReference>
<keyword evidence="2" id="KW-0805">Transcription regulation</keyword>
<keyword evidence="4" id="KW-0804">Transcription</keyword>
<evidence type="ECO:0000256" key="1">
    <source>
        <dbReference type="ARBA" id="ARBA00010466"/>
    </source>
</evidence>
<sequence length="310" mass="34397">MYEDNLIYKVTWFYYADNMTQKEIAEHLGISRMKVVKLLNQAKSDGIIKFKMNPDAKAHINLERDLIEKFHLEDVFVVPSTPSNVNHNIAKGAAQYIEEKVEANTFINIGYGNTVSRTINHLIYSLEKPISLVTLSGGVSYYTSSIVSGTRKRTATSITPNIHILPAPLLASSEEVANIFLNEKSIKNIINMSELSSMSIVGIGSVSNDATIFKYHIVNEEDRILLEMQGAVGDILSQFYDKNGNILQSDLHKKLVSIKLDTLKASHKTIGVAGGKEKIQAIYSALIGGYLNVLITDEDTANSLINFKNE</sequence>
<accession>A0A4R2KUG6</accession>
<dbReference type="SUPFAM" id="SSF88659">
    <property type="entry name" value="Sigma3 and sigma4 domains of RNA polymerase sigma factors"/>
    <property type="match status" value="1"/>
</dbReference>
<dbReference type="Proteomes" id="UP000294919">
    <property type="component" value="Unassembled WGS sequence"/>
</dbReference>
<dbReference type="EMBL" id="SLWV01000011">
    <property type="protein sequence ID" value="TCO74769.1"/>
    <property type="molecule type" value="Genomic_DNA"/>
</dbReference>
<dbReference type="InterPro" id="IPR013324">
    <property type="entry name" value="RNA_pol_sigma_r3/r4-like"/>
</dbReference>
<evidence type="ECO:0000259" key="5">
    <source>
        <dbReference type="Pfam" id="PF04198"/>
    </source>
</evidence>
<evidence type="ECO:0000256" key="3">
    <source>
        <dbReference type="ARBA" id="ARBA00023125"/>
    </source>
</evidence>
<protein>
    <submittedName>
        <fullName evidence="6">DNA-binding transcriptional regulator LsrR (DeoR family)</fullName>
    </submittedName>
</protein>
<evidence type="ECO:0000256" key="2">
    <source>
        <dbReference type="ARBA" id="ARBA00023015"/>
    </source>
</evidence>
<keyword evidence="7" id="KW-1185">Reference proteome</keyword>
<reference evidence="6 7" key="1">
    <citation type="submission" date="2019-03" db="EMBL/GenBank/DDBJ databases">
        <title>Genomic Encyclopedia of Type Strains, Phase IV (KMG-IV): sequencing the most valuable type-strain genomes for metagenomic binning, comparative biology and taxonomic classification.</title>
        <authorList>
            <person name="Goeker M."/>
        </authorList>
    </citation>
    <scope>NUCLEOTIDE SEQUENCE [LARGE SCALE GENOMIC DNA]</scope>
    <source>
        <strain evidence="6 7">DSM 102940</strain>
    </source>
</reference>
<dbReference type="Gene3D" id="1.10.10.10">
    <property type="entry name" value="Winged helix-like DNA-binding domain superfamily/Winged helix DNA-binding domain"/>
    <property type="match status" value="1"/>
</dbReference>
<comment type="caution">
    <text evidence="6">The sequence shown here is derived from an EMBL/GenBank/DDBJ whole genome shotgun (WGS) entry which is preliminary data.</text>
</comment>
<dbReference type="InterPro" id="IPR007324">
    <property type="entry name" value="Sugar-bd_dom_put"/>
</dbReference>
<feature type="domain" description="Sugar-binding" evidence="5">
    <location>
        <begin position="58"/>
        <end position="306"/>
    </location>
</feature>
<organism evidence="6 7">
    <name type="scientific">Marinisporobacter balticus</name>
    <dbReference type="NCBI Taxonomy" id="2018667"/>
    <lineage>
        <taxon>Bacteria</taxon>
        <taxon>Bacillati</taxon>
        <taxon>Bacillota</taxon>
        <taxon>Clostridia</taxon>
        <taxon>Peptostreptococcales</taxon>
        <taxon>Thermotaleaceae</taxon>
        <taxon>Marinisporobacter</taxon>
    </lineage>
</organism>
<dbReference type="RefSeq" id="WP_132245054.1">
    <property type="nucleotide sequence ID" value="NZ_SLWV01000011.1"/>
</dbReference>
<comment type="similarity">
    <text evidence="1">Belongs to the SorC transcriptional regulatory family.</text>
</comment>
<dbReference type="InterPro" id="IPR051054">
    <property type="entry name" value="SorC_transcr_regulators"/>
</dbReference>
<name>A0A4R2KUG6_9FIRM</name>
<dbReference type="Gene3D" id="3.40.50.1360">
    <property type="match status" value="1"/>
</dbReference>
<dbReference type="Pfam" id="PF04198">
    <property type="entry name" value="Sugar-bind"/>
    <property type="match status" value="1"/>
</dbReference>
<dbReference type="PANTHER" id="PTHR34294">
    <property type="entry name" value="TRANSCRIPTIONAL REGULATOR-RELATED"/>
    <property type="match status" value="1"/>
</dbReference>
<dbReference type="InterPro" id="IPR037171">
    <property type="entry name" value="NagB/RpiA_transferase-like"/>
</dbReference>
<evidence type="ECO:0000256" key="4">
    <source>
        <dbReference type="ARBA" id="ARBA00023163"/>
    </source>
</evidence>